<dbReference type="RefSeq" id="WP_379868134.1">
    <property type="nucleotide sequence ID" value="NZ_JBHTBH010000001.1"/>
</dbReference>
<sequence length="312" mass="34523">MLPYTAYLRVYQPIAAFSSRDQAYWRAYADSPDRPRRVESVAVEHAESLRRIVATPPIVVPEHESGDAYVRRMGRDLYICPWQTRLRSWLAFREFRTATPAHLSAAFVPETVARAAESGFERWQERGEPVRTRILTSTWTVPLSWFVPFAPTERCLVLDAAPGQTAARDDSGPSQWGTATGPALPAGKWGESGPHAATRAMLYVAEVAESRRRLARAIAVLRGTVGEGVLLTAAEQLEDWLSAVAHPRGLLELDYGGLVHLLDDAGLRADESVAEVAAAVTSLENGQEGLAMAMYHRLTRRWRAVQALEHAN</sequence>
<comment type="caution">
    <text evidence="3">The sequence shown here is derived from an EMBL/GenBank/DDBJ whole genome shotgun (WGS) entry which is preliminary data.</text>
</comment>
<feature type="domain" description="DUF8083" evidence="2">
    <location>
        <begin position="4"/>
        <end position="309"/>
    </location>
</feature>
<protein>
    <recommendedName>
        <fullName evidence="2">DUF8083 domain-containing protein</fullName>
    </recommendedName>
</protein>
<organism evidence="3 4">
    <name type="scientific">Marinactinospora rubrisoli</name>
    <dbReference type="NCBI Taxonomy" id="2715399"/>
    <lineage>
        <taxon>Bacteria</taxon>
        <taxon>Bacillati</taxon>
        <taxon>Actinomycetota</taxon>
        <taxon>Actinomycetes</taxon>
        <taxon>Streptosporangiales</taxon>
        <taxon>Nocardiopsidaceae</taxon>
        <taxon>Marinactinospora</taxon>
    </lineage>
</organism>
<feature type="region of interest" description="Disordered" evidence="1">
    <location>
        <begin position="164"/>
        <end position="191"/>
    </location>
</feature>
<dbReference type="Pfam" id="PF26312">
    <property type="entry name" value="DUF8083"/>
    <property type="match status" value="1"/>
</dbReference>
<proteinExistence type="predicted"/>
<dbReference type="Proteomes" id="UP001596540">
    <property type="component" value="Unassembled WGS sequence"/>
</dbReference>
<name>A0ABW2KAP3_9ACTN</name>
<evidence type="ECO:0000256" key="1">
    <source>
        <dbReference type="SAM" id="MobiDB-lite"/>
    </source>
</evidence>
<evidence type="ECO:0000313" key="4">
    <source>
        <dbReference type="Proteomes" id="UP001596540"/>
    </source>
</evidence>
<evidence type="ECO:0000313" key="3">
    <source>
        <dbReference type="EMBL" id="MFC7326368.1"/>
    </source>
</evidence>
<keyword evidence="4" id="KW-1185">Reference proteome</keyword>
<reference evidence="4" key="1">
    <citation type="journal article" date="2019" name="Int. J. Syst. Evol. Microbiol.">
        <title>The Global Catalogue of Microorganisms (GCM) 10K type strain sequencing project: providing services to taxonomists for standard genome sequencing and annotation.</title>
        <authorList>
            <consortium name="The Broad Institute Genomics Platform"/>
            <consortium name="The Broad Institute Genome Sequencing Center for Infectious Disease"/>
            <person name="Wu L."/>
            <person name="Ma J."/>
        </authorList>
    </citation>
    <scope>NUCLEOTIDE SEQUENCE [LARGE SCALE GENOMIC DNA]</scope>
    <source>
        <strain evidence="4">CGMCC 4.7382</strain>
    </source>
</reference>
<accession>A0ABW2KAP3</accession>
<gene>
    <name evidence="3" type="ORF">ACFQRF_01325</name>
</gene>
<dbReference type="InterPro" id="IPR058396">
    <property type="entry name" value="DUF8083"/>
</dbReference>
<dbReference type="EMBL" id="JBHTBH010000001">
    <property type="protein sequence ID" value="MFC7326368.1"/>
    <property type="molecule type" value="Genomic_DNA"/>
</dbReference>
<evidence type="ECO:0000259" key="2">
    <source>
        <dbReference type="Pfam" id="PF26312"/>
    </source>
</evidence>